<dbReference type="SUPFAM" id="SSF52540">
    <property type="entry name" value="P-loop containing nucleoside triphosphate hydrolases"/>
    <property type="match status" value="1"/>
</dbReference>
<accession>A0A1N7JAM8</accession>
<dbReference type="PANTHER" id="PTHR43977">
    <property type="entry name" value="STRUCTURAL MAINTENANCE OF CHROMOSOMES PROTEIN 3"/>
    <property type="match status" value="1"/>
</dbReference>
<dbReference type="OrthoDB" id="9808768at2"/>
<dbReference type="Gene3D" id="3.40.50.300">
    <property type="entry name" value="P-loop containing nucleotide triphosphate hydrolases"/>
    <property type="match status" value="2"/>
</dbReference>
<dbReference type="GO" id="GO:0007062">
    <property type="term" value="P:sister chromatid cohesion"/>
    <property type="evidence" value="ECO:0007669"/>
    <property type="project" value="InterPro"/>
</dbReference>
<organism evidence="9 10">
    <name type="scientific">Thalassolituus maritimus</name>
    <dbReference type="NCBI Taxonomy" id="484498"/>
    <lineage>
        <taxon>Bacteria</taxon>
        <taxon>Pseudomonadati</taxon>
        <taxon>Pseudomonadota</taxon>
        <taxon>Gammaproteobacteria</taxon>
        <taxon>Oceanospirillales</taxon>
        <taxon>Oceanospirillaceae</taxon>
        <taxon>Thalassolituus</taxon>
    </lineage>
</organism>
<dbReference type="GO" id="GO:0007059">
    <property type="term" value="P:chromosome segregation"/>
    <property type="evidence" value="ECO:0007669"/>
    <property type="project" value="UniProtKB-UniRule"/>
</dbReference>
<dbReference type="Proteomes" id="UP000185639">
    <property type="component" value="Unassembled WGS sequence"/>
</dbReference>
<evidence type="ECO:0000256" key="1">
    <source>
        <dbReference type="ARBA" id="ARBA00022490"/>
    </source>
</evidence>
<dbReference type="InterPro" id="IPR027417">
    <property type="entry name" value="P-loop_NTPase"/>
</dbReference>
<feature type="region of interest" description="Disordered" evidence="7">
    <location>
        <begin position="764"/>
        <end position="784"/>
    </location>
</feature>
<comment type="similarity">
    <text evidence="6">Belongs to the SMC family.</text>
</comment>
<evidence type="ECO:0000259" key="8">
    <source>
        <dbReference type="SMART" id="SM00968"/>
    </source>
</evidence>
<dbReference type="CDD" id="cd03278">
    <property type="entry name" value="ABC_SMC_barmotin"/>
    <property type="match status" value="2"/>
</dbReference>
<comment type="subcellular location">
    <subcellularLocation>
        <location evidence="6">Cytoplasm</location>
    </subcellularLocation>
</comment>
<dbReference type="InterPro" id="IPR003395">
    <property type="entry name" value="RecF/RecN/SMC_N"/>
</dbReference>
<feature type="region of interest" description="Disordered" evidence="7">
    <location>
        <begin position="464"/>
        <end position="483"/>
    </location>
</feature>
<dbReference type="AlphaFoldDB" id="A0A1N7JAM8"/>
<feature type="binding site" evidence="6">
    <location>
        <begin position="32"/>
        <end position="39"/>
    </location>
    <ligand>
        <name>ATP</name>
        <dbReference type="ChEBI" id="CHEBI:30616"/>
    </ligand>
</feature>
<evidence type="ECO:0000256" key="7">
    <source>
        <dbReference type="SAM" id="MobiDB-lite"/>
    </source>
</evidence>
<evidence type="ECO:0000256" key="2">
    <source>
        <dbReference type="ARBA" id="ARBA00022741"/>
    </source>
</evidence>
<comment type="function">
    <text evidence="6">Required for chromosome condensation and partitioning.</text>
</comment>
<reference evidence="10" key="1">
    <citation type="submission" date="2017-01" db="EMBL/GenBank/DDBJ databases">
        <authorList>
            <person name="Varghese N."/>
            <person name="Submissions S."/>
        </authorList>
    </citation>
    <scope>NUCLEOTIDE SEQUENCE [LARGE SCALE GENOMIC DNA]</scope>
    <source>
        <strain evidence="10">DSM 24913</strain>
    </source>
</reference>
<dbReference type="RefSeq" id="WP_076514140.1">
    <property type="nucleotide sequence ID" value="NZ_FTOH01000001.1"/>
</dbReference>
<feature type="coiled-coil region" evidence="6">
    <location>
        <begin position="986"/>
        <end position="1013"/>
    </location>
</feature>
<dbReference type="GO" id="GO:0005524">
    <property type="term" value="F:ATP binding"/>
    <property type="evidence" value="ECO:0007669"/>
    <property type="project" value="UniProtKB-UniRule"/>
</dbReference>
<dbReference type="NCBIfam" id="TIGR02168">
    <property type="entry name" value="SMC_prok_B"/>
    <property type="match status" value="1"/>
</dbReference>
<comment type="subunit">
    <text evidence="6">Homodimer.</text>
</comment>
<evidence type="ECO:0000313" key="9">
    <source>
        <dbReference type="EMBL" id="SIS46334.1"/>
    </source>
</evidence>
<dbReference type="SUPFAM" id="SSF75553">
    <property type="entry name" value="Smc hinge domain"/>
    <property type="match status" value="1"/>
</dbReference>
<keyword evidence="3 6" id="KW-0067">ATP-binding</keyword>
<dbReference type="GO" id="GO:0005737">
    <property type="term" value="C:cytoplasm"/>
    <property type="evidence" value="ECO:0007669"/>
    <property type="project" value="UniProtKB-SubCell"/>
</dbReference>
<dbReference type="Gene3D" id="1.20.1060.20">
    <property type="match status" value="1"/>
</dbReference>
<evidence type="ECO:0000256" key="3">
    <source>
        <dbReference type="ARBA" id="ARBA00022840"/>
    </source>
</evidence>
<dbReference type="GO" id="GO:0003677">
    <property type="term" value="F:DNA binding"/>
    <property type="evidence" value="ECO:0007669"/>
    <property type="project" value="UniProtKB-UniRule"/>
</dbReference>
<keyword evidence="1 6" id="KW-0963">Cytoplasm</keyword>
<protein>
    <recommendedName>
        <fullName evidence="6">Chromosome partition protein Smc</fullName>
    </recommendedName>
</protein>
<dbReference type="SMART" id="SM00968">
    <property type="entry name" value="SMC_hinge"/>
    <property type="match status" value="1"/>
</dbReference>
<proteinExistence type="inferred from homology"/>
<dbReference type="EMBL" id="FTOH01000001">
    <property type="protein sequence ID" value="SIS46334.1"/>
    <property type="molecule type" value="Genomic_DNA"/>
</dbReference>
<evidence type="ECO:0000313" key="10">
    <source>
        <dbReference type="Proteomes" id="UP000185639"/>
    </source>
</evidence>
<keyword evidence="4 6" id="KW-0175">Coiled coil</keyword>
<dbReference type="PIRSF" id="PIRSF005719">
    <property type="entry name" value="SMC"/>
    <property type="match status" value="1"/>
</dbReference>
<dbReference type="GO" id="GO:0005694">
    <property type="term" value="C:chromosome"/>
    <property type="evidence" value="ECO:0007669"/>
    <property type="project" value="InterPro"/>
</dbReference>
<dbReference type="HAMAP" id="MF_01894">
    <property type="entry name" value="Smc_prok"/>
    <property type="match status" value="1"/>
</dbReference>
<evidence type="ECO:0000256" key="6">
    <source>
        <dbReference type="HAMAP-Rule" id="MF_01894"/>
    </source>
</evidence>
<dbReference type="Pfam" id="PF06470">
    <property type="entry name" value="SMC_hinge"/>
    <property type="match status" value="1"/>
</dbReference>
<dbReference type="InterPro" id="IPR011890">
    <property type="entry name" value="SMC_prok"/>
</dbReference>
<gene>
    <name evidence="6" type="primary">smc</name>
    <name evidence="9" type="ORF">SAMN05421686_101549</name>
</gene>
<keyword evidence="2 6" id="KW-0547">Nucleotide-binding</keyword>
<dbReference type="STRING" id="484498.SAMN05421686_101549"/>
<keyword evidence="10" id="KW-1185">Reference proteome</keyword>
<dbReference type="InterPro" id="IPR010935">
    <property type="entry name" value="SMC_hinge"/>
</dbReference>
<dbReference type="InterPro" id="IPR024704">
    <property type="entry name" value="SMC"/>
</dbReference>
<dbReference type="InterPro" id="IPR036277">
    <property type="entry name" value="SMC_hinge_sf"/>
</dbReference>
<dbReference type="GO" id="GO:0016887">
    <property type="term" value="F:ATP hydrolysis activity"/>
    <property type="evidence" value="ECO:0007669"/>
    <property type="project" value="InterPro"/>
</dbReference>
<feature type="compositionally biased region" description="Basic and acidic residues" evidence="7">
    <location>
        <begin position="772"/>
        <end position="784"/>
    </location>
</feature>
<dbReference type="GO" id="GO:0006260">
    <property type="term" value="P:DNA replication"/>
    <property type="evidence" value="ECO:0007669"/>
    <property type="project" value="UniProtKB-UniRule"/>
</dbReference>
<evidence type="ECO:0000256" key="4">
    <source>
        <dbReference type="ARBA" id="ARBA00023054"/>
    </source>
</evidence>
<feature type="domain" description="SMC hinge" evidence="8">
    <location>
        <begin position="521"/>
        <end position="620"/>
    </location>
</feature>
<feature type="coiled-coil region" evidence="6">
    <location>
        <begin position="170"/>
        <end position="235"/>
    </location>
</feature>
<name>A0A1N7JAM8_9GAMM</name>
<keyword evidence="5 6" id="KW-0238">DNA-binding</keyword>
<dbReference type="Pfam" id="PF02463">
    <property type="entry name" value="SMC_N"/>
    <property type="match status" value="1"/>
</dbReference>
<evidence type="ECO:0000256" key="5">
    <source>
        <dbReference type="ARBA" id="ARBA00023125"/>
    </source>
</evidence>
<sequence length="1169" mass="132745">MRLKAIRLSGFKSFVDPTSVPFNTNLTGIVGPNGCGKSNTIDAVRWVMGESSAKYLRGDAMTDVIFNGSAERKPVSKASVDLVFDNSDGTLKGEHAKFTEISVRRQVTRDGQSTYYLNGTKCRRKDITDIFLGTGLGPRSYAIIEQGMISRLIEAKPEELRVYVEEAAGISKYKDRRRETENRMRRTQENLERLSDIRDELERQLAHLQRQAQAAEKYKELKAEERQKKAELLAIRWTALNEEYGQREKVIREHEVQFEAHMAKQRAADAGIEELRLDHQARTDAFSTAQGKYYEVGNRIARQEQKIEHQSQLALQLDSDLAEVEKNILDTQRQLEQDQLQQEELAEQRLMLEPEVEMLQAAEEEHAAELLEAEEAQRQWQSQWDAFTQRASEPTRRADVAQSRIQATEQQVLRLEQQIERLKQEREQLTSDPDLGDFALLQEEVSEAELQAEEQQARLEEIRGQLEDVREDSERRRKELEEGRQRLQQMLGRKATLEALQKAALGQSSEGVTHWLESHQLARKPRLAQQLTVAEGWETAVETVLGDYLQAVVVDDVNAAEPWLSGFADGTLTLWESTANSAGAGGGGLLLDKLTTDQKLSSLMGKVRTAETLPEAMAMRSQLAQDESVITPDGIWLGPAWLRVARDQDNEGGILARQQELELIDAEADELDISVEEWEADLESVLLRQRSLEQQRDNAQQEWQTISRKLMEQKASLSGQQAKAEQLRLRTEKIEQSLSETEETRTLESEALAELRLEWQEAMSAVDEDTDERERLQQSRSEVEQRLSQARMAAGQQKDRLHQLQLQLQALNSREESTRHAISRLAEAMQKLKERREQINANQNRDHSADLELLRAEMEALQEEKLQAEEVMTEARHALEQADARLRQLEQERSEAEQQALAERNKLEQIRMECQALDIRRNGLVDQLREDKLSMADVLDSLPEAANEEQWANELTRIGERIQRLGAINLAAIEEYKLQSERKVYLDSQNDDLEKALDTLEGAIRKIDAETRNRFQETFDRMNAGLADLFPKVFGGGHASLELTSDDLLTTGVAIMARPPGKKNSTIHLLSGGEKALTAIALVFSIFQLNPAPFCMLDEVDAPLDDANVGRYARLVKAMSEKVQFIYITHNKIAMEMADQLMGVTMHEPGVSRLVSVDVEEAAVMVENG</sequence>
<comment type="domain">
    <text evidence="6">Contains large globular domains required for ATP hydrolysis at each terminus and a third globular domain forming a flexible hinge near the middle of the molecule. These domains are separated by coiled-coil structures.</text>
</comment>
<dbReference type="GO" id="GO:0030261">
    <property type="term" value="P:chromosome condensation"/>
    <property type="evidence" value="ECO:0007669"/>
    <property type="project" value="InterPro"/>
</dbReference>